<reference evidence="2" key="1">
    <citation type="journal article" date="2019" name="Sci. Rep.">
        <title>Draft genome of Tanacetum cinerariifolium, the natural source of mosquito coil.</title>
        <authorList>
            <person name="Yamashiro T."/>
            <person name="Shiraishi A."/>
            <person name="Satake H."/>
            <person name="Nakayama K."/>
        </authorList>
    </citation>
    <scope>NUCLEOTIDE SEQUENCE</scope>
</reference>
<sequence length="401" mass="47351">MFKDKSYKAHEDHKYLYDALQKSLERDCSNQLLSDLEEARQKKRKRRDLPRTPSGSPPSQPPLHLLQQVHLSDDEDFENNYLPKANSRKDWPKPLPKEERPATPELAWTIPFSNVSDVENNWATALVLAYETPDENSLLAKTRDMTNFLNCSRWRSVTRCSHIRLTGRIQKDIKSESINGSSPALSISKMKVASYPDFGLKPLMLEQMWIDDVSTYDISAKYGFSHWWFNRQKFYIDIYDSLPRRKEVRSHMLVSSELKPTQDTGHLDHLPGSDKQMLSTTVKLWTRNLVIRQRVKDFQLVFPIKNNERKIIWFNEIYKFSDSTLTRILEALAYRVKEFKIKQLNLSINTRFWTQKDVTRSKEFIVAIERRLKTIRIYQNLECFIDGRVLDIDFKLLQRTE</sequence>
<evidence type="ECO:0000256" key="1">
    <source>
        <dbReference type="SAM" id="MobiDB-lite"/>
    </source>
</evidence>
<protein>
    <submittedName>
        <fullName evidence="2">Uncharacterized protein</fullName>
    </submittedName>
</protein>
<organism evidence="2">
    <name type="scientific">Tanacetum cinerariifolium</name>
    <name type="common">Dalmatian daisy</name>
    <name type="synonym">Chrysanthemum cinerariifolium</name>
    <dbReference type="NCBI Taxonomy" id="118510"/>
    <lineage>
        <taxon>Eukaryota</taxon>
        <taxon>Viridiplantae</taxon>
        <taxon>Streptophyta</taxon>
        <taxon>Embryophyta</taxon>
        <taxon>Tracheophyta</taxon>
        <taxon>Spermatophyta</taxon>
        <taxon>Magnoliopsida</taxon>
        <taxon>eudicotyledons</taxon>
        <taxon>Gunneridae</taxon>
        <taxon>Pentapetalae</taxon>
        <taxon>asterids</taxon>
        <taxon>campanulids</taxon>
        <taxon>Asterales</taxon>
        <taxon>Asteraceae</taxon>
        <taxon>Asteroideae</taxon>
        <taxon>Anthemideae</taxon>
        <taxon>Anthemidinae</taxon>
        <taxon>Tanacetum</taxon>
    </lineage>
</organism>
<evidence type="ECO:0000313" key="2">
    <source>
        <dbReference type="EMBL" id="GEX61375.1"/>
    </source>
</evidence>
<proteinExistence type="predicted"/>
<name>A0A699H8K4_TANCI</name>
<dbReference type="EMBL" id="BKCJ010118944">
    <property type="protein sequence ID" value="GEX61375.1"/>
    <property type="molecule type" value="Genomic_DNA"/>
</dbReference>
<feature type="region of interest" description="Disordered" evidence="1">
    <location>
        <begin position="35"/>
        <end position="64"/>
    </location>
</feature>
<comment type="caution">
    <text evidence="2">The sequence shown here is derived from an EMBL/GenBank/DDBJ whole genome shotgun (WGS) entry which is preliminary data.</text>
</comment>
<dbReference type="AlphaFoldDB" id="A0A699H8K4"/>
<feature type="region of interest" description="Disordered" evidence="1">
    <location>
        <begin position="77"/>
        <end position="100"/>
    </location>
</feature>
<feature type="compositionally biased region" description="Basic and acidic residues" evidence="1">
    <location>
        <begin position="87"/>
        <end position="100"/>
    </location>
</feature>
<gene>
    <name evidence="2" type="ORF">Tci_333350</name>
</gene>
<accession>A0A699H8K4</accession>